<feature type="region of interest" description="Disordered" evidence="1">
    <location>
        <begin position="195"/>
        <end position="282"/>
    </location>
</feature>
<organism evidence="2 3">
    <name type="scientific">Lasiodiplodia hormozganensis</name>
    <dbReference type="NCBI Taxonomy" id="869390"/>
    <lineage>
        <taxon>Eukaryota</taxon>
        <taxon>Fungi</taxon>
        <taxon>Dikarya</taxon>
        <taxon>Ascomycota</taxon>
        <taxon>Pezizomycotina</taxon>
        <taxon>Dothideomycetes</taxon>
        <taxon>Dothideomycetes incertae sedis</taxon>
        <taxon>Botryosphaeriales</taxon>
        <taxon>Botryosphaeriaceae</taxon>
        <taxon>Lasiodiplodia</taxon>
    </lineage>
</organism>
<reference evidence="2" key="1">
    <citation type="submission" date="2023-06" db="EMBL/GenBank/DDBJ databases">
        <title>Multi-omics analyses reveal the molecular pathogenesis toolkit of Lasiodiplodia hormozganensis, a cross-kingdom pathogen.</title>
        <authorList>
            <person name="Felix C."/>
            <person name="Meneses R."/>
            <person name="Goncalves M.F.M."/>
            <person name="Tilleman L."/>
            <person name="Duarte A.S."/>
            <person name="Jorrin-Novo J.V."/>
            <person name="Van De Peer Y."/>
            <person name="Deforce D."/>
            <person name="Van Nieuwerburgh F."/>
            <person name="Esteves A.C."/>
            <person name="Alves A."/>
        </authorList>
    </citation>
    <scope>NUCLEOTIDE SEQUENCE</scope>
    <source>
        <strain evidence="2">CBS 339.90</strain>
    </source>
</reference>
<accession>A0AA39YLP5</accession>
<dbReference type="EMBL" id="JAUJDW010000028">
    <property type="protein sequence ID" value="KAK0653325.1"/>
    <property type="molecule type" value="Genomic_DNA"/>
</dbReference>
<keyword evidence="3" id="KW-1185">Reference proteome</keyword>
<sequence>MPSQSNMAQKIPPYVRASKSQQPFYSQQRDFGSLDNREYYPYTAGYYSPPYGYYYYYPQYQQPMTEEAIYRTNGRTGGLRRGTHSAPLTAPTAGTPKKKPHTKDGRNDNKKHHEDDEPTNELAHLVTHINLREHVVLPYLKDEAWNLYDMAMKADSQGESDTLAMSIIALGGAVEVMESALDFDYEQLRELLTHPGESGSECSSGNDEEDPSFLDFLPRSGFPGYGQDPEAKPEKFCQETHAARPTGYATRKTAAVGREGRSGPRRNDRVPETYKASFYREV</sequence>
<protein>
    <submittedName>
        <fullName evidence="2">Uncharacterized protein</fullName>
    </submittedName>
</protein>
<feature type="compositionally biased region" description="Basic and acidic residues" evidence="1">
    <location>
        <begin position="102"/>
        <end position="115"/>
    </location>
</feature>
<feature type="compositionally biased region" description="Polar residues" evidence="1">
    <location>
        <begin position="18"/>
        <end position="30"/>
    </location>
</feature>
<feature type="compositionally biased region" description="Basic and acidic residues" evidence="1">
    <location>
        <begin position="229"/>
        <end position="242"/>
    </location>
</feature>
<gene>
    <name evidence="2" type="ORF">DIS24_g6121</name>
</gene>
<name>A0AA39YLP5_9PEZI</name>
<feature type="region of interest" description="Disordered" evidence="1">
    <location>
        <begin position="1"/>
        <end position="32"/>
    </location>
</feature>
<evidence type="ECO:0000256" key="1">
    <source>
        <dbReference type="SAM" id="MobiDB-lite"/>
    </source>
</evidence>
<dbReference type="AlphaFoldDB" id="A0AA39YLP5"/>
<evidence type="ECO:0000313" key="3">
    <source>
        <dbReference type="Proteomes" id="UP001175001"/>
    </source>
</evidence>
<feature type="region of interest" description="Disordered" evidence="1">
    <location>
        <begin position="74"/>
        <end position="119"/>
    </location>
</feature>
<evidence type="ECO:0000313" key="2">
    <source>
        <dbReference type="EMBL" id="KAK0653325.1"/>
    </source>
</evidence>
<comment type="caution">
    <text evidence="2">The sequence shown here is derived from an EMBL/GenBank/DDBJ whole genome shotgun (WGS) entry which is preliminary data.</text>
</comment>
<dbReference type="Proteomes" id="UP001175001">
    <property type="component" value="Unassembled WGS sequence"/>
</dbReference>
<proteinExistence type="predicted"/>
<feature type="compositionally biased region" description="Basic and acidic residues" evidence="1">
    <location>
        <begin position="258"/>
        <end position="282"/>
    </location>
</feature>